<evidence type="ECO:0008006" key="3">
    <source>
        <dbReference type="Google" id="ProtNLM"/>
    </source>
</evidence>
<dbReference type="EMBL" id="HE573023">
    <property type="protein sequence ID" value="CCC49198.1"/>
    <property type="molecule type" value="Genomic_DNA"/>
</dbReference>
<gene>
    <name evidence="2" type="ORF">TVY486_0705250</name>
</gene>
<keyword evidence="1" id="KW-0812">Transmembrane</keyword>
<evidence type="ECO:0000256" key="1">
    <source>
        <dbReference type="SAM" id="Phobius"/>
    </source>
</evidence>
<accession>G0TYZ5</accession>
<proteinExistence type="predicted"/>
<dbReference type="AlphaFoldDB" id="G0TYZ5"/>
<sequence>MEAMTLTWPTDCLQTQPRKRYEKTAGSLWARKGNENMRGTDMWCFEWGGKEVVKSEEGRGSDAICKTKGDKPNRHLITVVFALIPFPFMSVYTSFYILKFVHLQLSRTEKTE</sequence>
<feature type="transmembrane region" description="Helical" evidence="1">
    <location>
        <begin position="76"/>
        <end position="98"/>
    </location>
</feature>
<keyword evidence="1" id="KW-1133">Transmembrane helix</keyword>
<protein>
    <recommendedName>
        <fullName evidence="3">Transmembrane protein</fullName>
    </recommendedName>
</protein>
<reference evidence="2" key="1">
    <citation type="journal article" date="2012" name="Proc. Natl. Acad. Sci. U.S.A.">
        <title>Antigenic diversity is generated by distinct evolutionary mechanisms in African trypanosome species.</title>
        <authorList>
            <person name="Jackson A.P."/>
            <person name="Berry A."/>
            <person name="Aslett M."/>
            <person name="Allison H.C."/>
            <person name="Burton P."/>
            <person name="Vavrova-Anderson J."/>
            <person name="Brown R."/>
            <person name="Browne H."/>
            <person name="Corton N."/>
            <person name="Hauser H."/>
            <person name="Gamble J."/>
            <person name="Gilderthorp R."/>
            <person name="Marcello L."/>
            <person name="McQuillan J."/>
            <person name="Otto T.D."/>
            <person name="Quail M.A."/>
            <person name="Sanders M.J."/>
            <person name="van Tonder A."/>
            <person name="Ginger M.L."/>
            <person name="Field M.C."/>
            <person name="Barry J.D."/>
            <person name="Hertz-Fowler C."/>
            <person name="Berriman M."/>
        </authorList>
    </citation>
    <scope>NUCLEOTIDE SEQUENCE</scope>
    <source>
        <strain evidence="2">Y486</strain>
    </source>
</reference>
<organism evidence="2">
    <name type="scientific">Trypanosoma vivax (strain Y486)</name>
    <dbReference type="NCBI Taxonomy" id="1055687"/>
    <lineage>
        <taxon>Eukaryota</taxon>
        <taxon>Discoba</taxon>
        <taxon>Euglenozoa</taxon>
        <taxon>Kinetoplastea</taxon>
        <taxon>Metakinetoplastina</taxon>
        <taxon>Trypanosomatida</taxon>
        <taxon>Trypanosomatidae</taxon>
        <taxon>Trypanosoma</taxon>
        <taxon>Duttonella</taxon>
    </lineage>
</organism>
<evidence type="ECO:0000313" key="2">
    <source>
        <dbReference type="EMBL" id="CCC49198.1"/>
    </source>
</evidence>
<name>G0TYZ5_TRYVY</name>
<keyword evidence="1" id="KW-0472">Membrane</keyword>